<dbReference type="Proteomes" id="UP000219215">
    <property type="component" value="Chromosome DPRO"/>
</dbReference>
<dbReference type="EMBL" id="LT907975">
    <property type="protein sequence ID" value="SOB58215.1"/>
    <property type="molecule type" value="Genomic_DNA"/>
</dbReference>
<evidence type="ECO:0000313" key="2">
    <source>
        <dbReference type="Proteomes" id="UP000219215"/>
    </source>
</evidence>
<reference evidence="2" key="1">
    <citation type="submission" date="2017-09" db="EMBL/GenBank/DDBJ databases">
        <authorList>
            <person name="Regsiter A."/>
            <person name="William W."/>
        </authorList>
    </citation>
    <scope>NUCLEOTIDE SEQUENCE [LARGE SCALE GENOMIC DNA]</scope>
    <source>
        <strain evidence="2">500-1</strain>
    </source>
</reference>
<dbReference type="KEGG" id="pprf:DPRO_1325"/>
<organism evidence="1 2">
    <name type="scientific">Pseudodesulfovibrio profundus</name>
    <dbReference type="NCBI Taxonomy" id="57320"/>
    <lineage>
        <taxon>Bacteria</taxon>
        <taxon>Pseudomonadati</taxon>
        <taxon>Thermodesulfobacteriota</taxon>
        <taxon>Desulfovibrionia</taxon>
        <taxon>Desulfovibrionales</taxon>
        <taxon>Desulfovibrionaceae</taxon>
    </lineage>
</organism>
<gene>
    <name evidence="1" type="ORF">DPRO_1325</name>
</gene>
<keyword evidence="2" id="KW-1185">Reference proteome</keyword>
<dbReference type="SUPFAM" id="SSF53756">
    <property type="entry name" value="UDP-Glycosyltransferase/glycogen phosphorylase"/>
    <property type="match status" value="1"/>
</dbReference>
<dbReference type="OrthoDB" id="9816564at2"/>
<dbReference type="AlphaFoldDB" id="A0A2C8F716"/>
<protein>
    <submittedName>
        <fullName evidence="1">Glycosyl transferase group 1</fullName>
    </submittedName>
</protein>
<dbReference type="Gene3D" id="3.40.50.11010">
    <property type="match status" value="1"/>
</dbReference>
<dbReference type="GO" id="GO:0016740">
    <property type="term" value="F:transferase activity"/>
    <property type="evidence" value="ECO:0007669"/>
    <property type="project" value="UniProtKB-KW"/>
</dbReference>
<keyword evidence="1" id="KW-0808">Transferase</keyword>
<evidence type="ECO:0000313" key="1">
    <source>
        <dbReference type="EMBL" id="SOB58215.1"/>
    </source>
</evidence>
<sequence>MLQGKDIIVFANEWGRHPSSCQHLMTQLLEANRILWVNTIGMRRPKLSLYDIKRAAGKILSWVKPKTANPVEIPKHLNVISPLMIPYNDIAPIRRINRQNVISAVHAASRELGFRDPILVTAVPLVADYVGDLGESLCVYYCMDDYAEWPGAAKEMLQELELDLVRKADVVVAVSDRLVEMKKPLNPATHLLTHGVDVEHFASAQQVTGADVRINYPSPVLGYYGLIDERTDQAMLVDVLAAKPDWTMVFIGNARVSLESLERFPNFHHIGPVPYDELPFYAAGFDVAIIPYILNELSMSINPLKLKEYLATGVPVVSTPLPEAVRLSDWIHVADSAESFISSVEAALHEPRDTESLMRFLQSEAWSAKAETLSQIISSALPDSSGRK</sequence>
<dbReference type="Pfam" id="PF13692">
    <property type="entry name" value="Glyco_trans_1_4"/>
    <property type="match status" value="1"/>
</dbReference>
<dbReference type="RefSeq" id="WP_097011319.1">
    <property type="nucleotide sequence ID" value="NZ_LT907975.1"/>
</dbReference>
<proteinExistence type="predicted"/>
<accession>A0A2C8F716</accession>
<dbReference type="Gene3D" id="3.40.50.2000">
    <property type="entry name" value="Glycogen Phosphorylase B"/>
    <property type="match status" value="1"/>
</dbReference>
<name>A0A2C8F716_9BACT</name>